<dbReference type="Proteomes" id="UP001159427">
    <property type="component" value="Unassembled WGS sequence"/>
</dbReference>
<gene>
    <name evidence="1" type="ORF">PEVE_00016763</name>
</gene>
<accession>A0ABN8S3G7</accession>
<sequence>MWKAWKSLFSQCVDKHAPLRSKRVPAMKSPWITKLQMHARNMLKLKAVRSEMLMTDNERDPHKTWQISNELTSRKTHSFWVKEIKLDNNSIRDPCELSSVFSNYFSSIGPTLINNIRHPTNGPLHFDYIMETEHRFDLKTTEPCLPKKCLEELRVSCGATDTALHFFSALAGDVVWREKAEA</sequence>
<evidence type="ECO:0000313" key="2">
    <source>
        <dbReference type="Proteomes" id="UP001159427"/>
    </source>
</evidence>
<reference evidence="1 2" key="1">
    <citation type="submission" date="2022-05" db="EMBL/GenBank/DDBJ databases">
        <authorList>
            <consortium name="Genoscope - CEA"/>
            <person name="William W."/>
        </authorList>
    </citation>
    <scope>NUCLEOTIDE SEQUENCE [LARGE SCALE GENOMIC DNA]</scope>
</reference>
<organism evidence="1 2">
    <name type="scientific">Porites evermanni</name>
    <dbReference type="NCBI Taxonomy" id="104178"/>
    <lineage>
        <taxon>Eukaryota</taxon>
        <taxon>Metazoa</taxon>
        <taxon>Cnidaria</taxon>
        <taxon>Anthozoa</taxon>
        <taxon>Hexacorallia</taxon>
        <taxon>Scleractinia</taxon>
        <taxon>Fungiina</taxon>
        <taxon>Poritidae</taxon>
        <taxon>Porites</taxon>
    </lineage>
</organism>
<comment type="caution">
    <text evidence="1">The sequence shown here is derived from an EMBL/GenBank/DDBJ whole genome shotgun (WGS) entry which is preliminary data.</text>
</comment>
<proteinExistence type="predicted"/>
<protein>
    <submittedName>
        <fullName evidence="1">Uncharacterized protein</fullName>
    </submittedName>
</protein>
<evidence type="ECO:0000313" key="1">
    <source>
        <dbReference type="EMBL" id="CAH3186262.1"/>
    </source>
</evidence>
<name>A0ABN8S3G7_9CNID</name>
<dbReference type="EMBL" id="CALNXI010002322">
    <property type="protein sequence ID" value="CAH3186262.1"/>
    <property type="molecule type" value="Genomic_DNA"/>
</dbReference>
<keyword evidence="2" id="KW-1185">Reference proteome</keyword>